<feature type="compositionally biased region" description="Basic and acidic residues" evidence="1">
    <location>
        <begin position="70"/>
        <end position="86"/>
    </location>
</feature>
<feature type="region of interest" description="Disordered" evidence="1">
    <location>
        <begin position="287"/>
        <end position="434"/>
    </location>
</feature>
<feature type="compositionally biased region" description="Acidic residues" evidence="1">
    <location>
        <begin position="354"/>
        <end position="364"/>
    </location>
</feature>
<dbReference type="EMBL" id="JBAHYK010001981">
    <property type="protein sequence ID" value="KAL0566190.1"/>
    <property type="molecule type" value="Genomic_DNA"/>
</dbReference>
<feature type="region of interest" description="Disordered" evidence="1">
    <location>
        <begin position="57"/>
        <end position="86"/>
    </location>
</feature>
<feature type="compositionally biased region" description="Basic and acidic residues" evidence="1">
    <location>
        <begin position="287"/>
        <end position="302"/>
    </location>
</feature>
<evidence type="ECO:0000256" key="1">
    <source>
        <dbReference type="SAM" id="MobiDB-lite"/>
    </source>
</evidence>
<feature type="compositionally biased region" description="Polar residues" evidence="1">
    <location>
        <begin position="367"/>
        <end position="396"/>
    </location>
</feature>
<keyword evidence="3" id="KW-1185">Reference proteome</keyword>
<protein>
    <submittedName>
        <fullName evidence="2">SERTA domain-containing protein 3</fullName>
    </submittedName>
</protein>
<reference evidence="2 3" key="1">
    <citation type="submission" date="2024-02" db="EMBL/GenBank/DDBJ databases">
        <title>A draft genome for the cacao thread blight pathogen Marasmius crinis-equi.</title>
        <authorList>
            <person name="Cohen S.P."/>
            <person name="Baruah I.K."/>
            <person name="Amoako-Attah I."/>
            <person name="Bukari Y."/>
            <person name="Meinhardt L.W."/>
            <person name="Bailey B.A."/>
        </authorList>
    </citation>
    <scope>NUCLEOTIDE SEQUENCE [LARGE SCALE GENOMIC DNA]</scope>
    <source>
        <strain evidence="2 3">GH-76</strain>
    </source>
</reference>
<name>A0ABR3ETJ4_9AGAR</name>
<gene>
    <name evidence="2" type="primary">RBT1_50</name>
    <name evidence="2" type="ORF">V5O48_015830</name>
</gene>
<evidence type="ECO:0000313" key="2">
    <source>
        <dbReference type="EMBL" id="KAL0566190.1"/>
    </source>
</evidence>
<feature type="compositionally biased region" description="Basic and acidic residues" evidence="1">
    <location>
        <begin position="178"/>
        <end position="210"/>
    </location>
</feature>
<feature type="compositionally biased region" description="Low complexity" evidence="1">
    <location>
        <begin position="304"/>
        <end position="315"/>
    </location>
</feature>
<feature type="region of interest" description="Disordered" evidence="1">
    <location>
        <begin position="171"/>
        <end position="232"/>
    </location>
</feature>
<organism evidence="2 3">
    <name type="scientific">Marasmius crinis-equi</name>
    <dbReference type="NCBI Taxonomy" id="585013"/>
    <lineage>
        <taxon>Eukaryota</taxon>
        <taxon>Fungi</taxon>
        <taxon>Dikarya</taxon>
        <taxon>Basidiomycota</taxon>
        <taxon>Agaricomycotina</taxon>
        <taxon>Agaricomycetes</taxon>
        <taxon>Agaricomycetidae</taxon>
        <taxon>Agaricales</taxon>
        <taxon>Marasmiineae</taxon>
        <taxon>Marasmiaceae</taxon>
        <taxon>Marasmius</taxon>
    </lineage>
</organism>
<proteinExistence type="predicted"/>
<feature type="compositionally biased region" description="Pro residues" evidence="1">
    <location>
        <begin position="497"/>
        <end position="511"/>
    </location>
</feature>
<feature type="compositionally biased region" description="Low complexity" evidence="1">
    <location>
        <begin position="452"/>
        <end position="461"/>
    </location>
</feature>
<feature type="region of interest" description="Disordered" evidence="1">
    <location>
        <begin position="452"/>
        <end position="571"/>
    </location>
</feature>
<evidence type="ECO:0000313" key="3">
    <source>
        <dbReference type="Proteomes" id="UP001465976"/>
    </source>
</evidence>
<accession>A0ABR3ETJ4</accession>
<comment type="caution">
    <text evidence="2">The sequence shown here is derived from an EMBL/GenBank/DDBJ whole genome shotgun (WGS) entry which is preliminary data.</text>
</comment>
<dbReference type="Proteomes" id="UP001465976">
    <property type="component" value="Unassembled WGS sequence"/>
</dbReference>
<sequence>MPAPRTFQGQRAAFLDFKAEIYVKAKANGTAKDVTVVIQQEFFKRWPVDLPLNVERPQSELDAVDDDEPLPERPHPDASKDTVSEEEYAKAMTAYKEYQSDVTTRKRIENRLKDNYNKAHATNMKGSDKQYLSDLLVELTHGKAKGKGGKHRKELATEACFELSMKRVKRRRSLRRLPKSEQEEWENKMQEDRKREMAEWKEKRDGKPSEAPEDQQAIHGGASTKGPVQMDQGRAEVEVFSEHTFLSMGRFLRKSYTVEECRSRAMAVIYGVEGKNKEEVEVMRWREGEGLMSKDDEDKGKDSGGSQEQPSSSSQKDGAKANAKETAATSSCQRSGRKSKKNVSNPSAARSDTEESLPDGEDDVEVSRSSPPRTQNSTRQESLKTATAMLTASAPNGTIEVPRASPPRTCNSADQDKLNAAPTTPPNSPPIRSVSPAASLVISLVPSLGGVVSPVPSIVPLFPGTSPSLQSYHTSPPARGRDATPPPDPHRSASPLPNTPTPHHSPSPLPSTPVRSSGKRTRVVSGKLARQPKKIQKEEKPTTAPVRKRKGQEEGGLEEEREGSSKKVRVSVDDGEALPELPAGVRNGKDDFYASQALVLFGHEEVRKLKGWVSLVKKWMELEERLQFEGSKLSAKGRPTWVTEWIQRGRSPTYLKPNHDVYKFLEDWWKWWKLLQPDWRGFNDAGRLYLPEEYPEGGSWDTLRVGGSNGLTSVLAGLVYAAVQLSRLSSSGTGREKGEAKKARLDCAAAVEDVNYVLQCLLASSS</sequence>
<feature type="compositionally biased region" description="Polar residues" evidence="1">
    <location>
        <begin position="465"/>
        <end position="474"/>
    </location>
</feature>